<keyword evidence="4" id="KW-1185">Reference proteome</keyword>
<dbReference type="PANTHER" id="PTHR24007">
    <property type="entry name" value="BRCA1-ASSOCIATED PROTEIN"/>
    <property type="match status" value="1"/>
</dbReference>
<dbReference type="GO" id="GO:0016567">
    <property type="term" value="P:protein ubiquitination"/>
    <property type="evidence" value="ECO:0007669"/>
    <property type="project" value="TreeGrafter"/>
</dbReference>
<name>A0AAV1AZC5_VICFA</name>
<keyword evidence="1" id="KW-0863">Zinc-finger</keyword>
<dbReference type="Proteomes" id="UP001157006">
    <property type="component" value="Chromosome 5"/>
</dbReference>
<dbReference type="PROSITE" id="PS50089">
    <property type="entry name" value="ZF_RING_2"/>
    <property type="match status" value="1"/>
</dbReference>
<gene>
    <name evidence="3" type="ORF">VFH_V168120</name>
</gene>
<dbReference type="InterPro" id="IPR047243">
    <property type="entry name" value="RING-H2_BRAP2"/>
</dbReference>
<proteinExistence type="predicted"/>
<dbReference type="GO" id="GO:0005737">
    <property type="term" value="C:cytoplasm"/>
    <property type="evidence" value="ECO:0007669"/>
    <property type="project" value="TreeGrafter"/>
</dbReference>
<dbReference type="GO" id="GO:0008270">
    <property type="term" value="F:zinc ion binding"/>
    <property type="evidence" value="ECO:0007669"/>
    <property type="project" value="UniProtKB-KW"/>
</dbReference>
<dbReference type="Gene3D" id="3.30.40.10">
    <property type="entry name" value="Zinc/RING finger domain, C3HC4 (zinc finger)"/>
    <property type="match status" value="1"/>
</dbReference>
<dbReference type="CDD" id="cd16457">
    <property type="entry name" value="RING-H2_BRAP2"/>
    <property type="match status" value="1"/>
</dbReference>
<evidence type="ECO:0000256" key="1">
    <source>
        <dbReference type="PROSITE-ProRule" id="PRU00175"/>
    </source>
</evidence>
<dbReference type="AlphaFoldDB" id="A0AAV1AZC5"/>
<dbReference type="EMBL" id="OX451740">
    <property type="protein sequence ID" value="CAI8615218.1"/>
    <property type="molecule type" value="Genomic_DNA"/>
</dbReference>
<keyword evidence="1" id="KW-0479">Metal-binding</keyword>
<keyword evidence="1" id="KW-0862">Zinc</keyword>
<dbReference type="InterPro" id="IPR013083">
    <property type="entry name" value="Znf_RING/FYVE/PHD"/>
</dbReference>
<feature type="domain" description="RING-type" evidence="2">
    <location>
        <begin position="31"/>
        <end position="68"/>
    </location>
</feature>
<organism evidence="3 4">
    <name type="scientific">Vicia faba</name>
    <name type="common">Broad bean</name>
    <name type="synonym">Faba vulgaris</name>
    <dbReference type="NCBI Taxonomy" id="3906"/>
    <lineage>
        <taxon>Eukaryota</taxon>
        <taxon>Viridiplantae</taxon>
        <taxon>Streptophyta</taxon>
        <taxon>Embryophyta</taxon>
        <taxon>Tracheophyta</taxon>
        <taxon>Spermatophyta</taxon>
        <taxon>Magnoliopsida</taxon>
        <taxon>eudicotyledons</taxon>
        <taxon>Gunneridae</taxon>
        <taxon>Pentapetalae</taxon>
        <taxon>rosids</taxon>
        <taxon>fabids</taxon>
        <taxon>Fabales</taxon>
        <taxon>Fabaceae</taxon>
        <taxon>Papilionoideae</taxon>
        <taxon>50 kb inversion clade</taxon>
        <taxon>NPAAA clade</taxon>
        <taxon>Hologalegina</taxon>
        <taxon>IRL clade</taxon>
        <taxon>Fabeae</taxon>
        <taxon>Vicia</taxon>
    </lineage>
</organism>
<protein>
    <recommendedName>
        <fullName evidence="2">RING-type domain-containing protein</fullName>
    </recommendedName>
</protein>
<dbReference type="GO" id="GO:0007265">
    <property type="term" value="P:Ras protein signal transduction"/>
    <property type="evidence" value="ECO:0007669"/>
    <property type="project" value="TreeGrafter"/>
</dbReference>
<dbReference type="GO" id="GO:0061630">
    <property type="term" value="F:ubiquitin protein ligase activity"/>
    <property type="evidence" value="ECO:0007669"/>
    <property type="project" value="TreeGrafter"/>
</dbReference>
<dbReference type="InterPro" id="IPR001841">
    <property type="entry name" value="Znf_RING"/>
</dbReference>
<accession>A0AAV1AZC5</accession>
<sequence>MSKLPSPCNAKVCHLHIFFNLHAPSTEQPTCPVYLERLDQDTSGILTTICNHSFHCSCISKWADSSCPHRVLPTWKMFCGNNRSSIKQVNIDAEMLEYYSEPPAVLLSWLQELANVKSLTVSASTLQDLNHPHPFPME</sequence>
<reference evidence="3 4" key="1">
    <citation type="submission" date="2023-01" db="EMBL/GenBank/DDBJ databases">
        <authorList>
            <person name="Kreplak J."/>
        </authorList>
    </citation>
    <scope>NUCLEOTIDE SEQUENCE [LARGE SCALE GENOMIC DNA]</scope>
</reference>
<evidence type="ECO:0000313" key="4">
    <source>
        <dbReference type="Proteomes" id="UP001157006"/>
    </source>
</evidence>
<evidence type="ECO:0000313" key="3">
    <source>
        <dbReference type="EMBL" id="CAI8615218.1"/>
    </source>
</evidence>
<dbReference type="SUPFAM" id="SSF57850">
    <property type="entry name" value="RING/U-box"/>
    <property type="match status" value="1"/>
</dbReference>
<evidence type="ECO:0000259" key="2">
    <source>
        <dbReference type="PROSITE" id="PS50089"/>
    </source>
</evidence>
<dbReference type="PANTHER" id="PTHR24007:SF7">
    <property type="entry name" value="BRCA1-ASSOCIATED PROTEIN"/>
    <property type="match status" value="1"/>
</dbReference>